<keyword evidence="1" id="KW-0175">Coiled coil</keyword>
<feature type="compositionally biased region" description="Polar residues" evidence="2">
    <location>
        <begin position="506"/>
        <end position="519"/>
    </location>
</feature>
<accession>A0AAD3H5D3</accession>
<feature type="region of interest" description="Disordered" evidence="2">
    <location>
        <begin position="126"/>
        <end position="213"/>
    </location>
</feature>
<feature type="compositionally biased region" description="Basic and acidic residues" evidence="2">
    <location>
        <begin position="374"/>
        <end position="411"/>
    </location>
</feature>
<protein>
    <submittedName>
        <fullName evidence="3">Uncharacterized protein</fullName>
    </submittedName>
</protein>
<feature type="region of interest" description="Disordered" evidence="2">
    <location>
        <begin position="1"/>
        <end position="99"/>
    </location>
</feature>
<feature type="compositionally biased region" description="Polar residues" evidence="2">
    <location>
        <begin position="36"/>
        <end position="60"/>
    </location>
</feature>
<feature type="compositionally biased region" description="Polar residues" evidence="2">
    <location>
        <begin position="185"/>
        <end position="204"/>
    </location>
</feature>
<feature type="coiled-coil region" evidence="1">
    <location>
        <begin position="222"/>
        <end position="260"/>
    </location>
</feature>
<evidence type="ECO:0000313" key="3">
    <source>
        <dbReference type="EMBL" id="GFH51242.1"/>
    </source>
</evidence>
<feature type="compositionally biased region" description="Low complexity" evidence="2">
    <location>
        <begin position="61"/>
        <end position="74"/>
    </location>
</feature>
<organism evidence="3 4">
    <name type="scientific">Chaetoceros tenuissimus</name>
    <dbReference type="NCBI Taxonomy" id="426638"/>
    <lineage>
        <taxon>Eukaryota</taxon>
        <taxon>Sar</taxon>
        <taxon>Stramenopiles</taxon>
        <taxon>Ochrophyta</taxon>
        <taxon>Bacillariophyta</taxon>
        <taxon>Coscinodiscophyceae</taxon>
        <taxon>Chaetocerotophycidae</taxon>
        <taxon>Chaetocerotales</taxon>
        <taxon>Chaetocerotaceae</taxon>
        <taxon>Chaetoceros</taxon>
    </lineage>
</organism>
<keyword evidence="4" id="KW-1185">Reference proteome</keyword>
<comment type="caution">
    <text evidence="3">The sequence shown here is derived from an EMBL/GenBank/DDBJ whole genome shotgun (WGS) entry which is preliminary data.</text>
</comment>
<feature type="compositionally biased region" description="Polar residues" evidence="2">
    <location>
        <begin position="720"/>
        <end position="747"/>
    </location>
</feature>
<sequence length="781" mass="84742">MSSRNHLHQNNKKKYGNNLLSLKLQPPPPPISNLSFSKSSTATREKSSLQSINMDINRNISSNSSSGNGLLLLSTKKSDRSSSTLGNSANPKKKTVKGISTHDALVNALNGNDGNDTEEVVPLAWGKKAPPASSPGEEKDNLDNITTPHDQENFTADEDSSKIKKEKSHTDPSDSNLIHIASEIPVSNDSAESIATEQVQLSTTDAEEKSEDQVEFMKKLAKERAEKRRREEDDRIAEQKERANQRLVELELKMKKKDVEDKMSNNIPNSKEQHHMNAAIRFSDPGRTYSSLLGGTSATNTIAKSNVGANTIDEGDSREPKMIQFNSYDDRDRGSRSSGAGPRMLFDPKSGSMVAVTSPSPKEKKSSSKKKIMKNLENKKSTRHMKDESFGRNENKKIETNKRSLKRDAKQVGEGSATHSETKTNKNGRNLPRTCGVLYMRDAKGRFISADGCEGDQGYGAHSVPGGKIRNPQAYSEYKQREKSSRQVKKSPRLSPSSKSVDPSFGPQTHQTPTLTSSMKDYDYSKRSLNRSDFMRKSNLATNSNGTNTSKEQTSLNVVDSLTGNDELDLLSGIEASPKLQATAAAWAPSEAVLALATAKKNKSDDISLDNNSEDDIINESIHDMHELSLNENGEDLDKNEDLESSIGLGLGFDPSNLSMMMSPALNGEADPSIAHLGNFGLDEPALPKSSSNSMLSAAGILGGGTSTWGATNGSSMGSLSNWDVRSSNENTNEGDPTVQKSSNSFLSFGVGRGQTTWGNGKSSESKFGAFIASSSENSKD</sequence>
<evidence type="ECO:0000313" key="4">
    <source>
        <dbReference type="Proteomes" id="UP001054902"/>
    </source>
</evidence>
<feature type="region of interest" description="Disordered" evidence="2">
    <location>
        <begin position="309"/>
        <end position="433"/>
    </location>
</feature>
<feature type="compositionally biased region" description="Polar residues" evidence="2">
    <location>
        <begin position="754"/>
        <end position="763"/>
    </location>
</feature>
<evidence type="ECO:0000256" key="1">
    <source>
        <dbReference type="SAM" id="Coils"/>
    </source>
</evidence>
<evidence type="ECO:0000256" key="2">
    <source>
        <dbReference type="SAM" id="MobiDB-lite"/>
    </source>
</evidence>
<dbReference type="EMBL" id="BLLK01000045">
    <property type="protein sequence ID" value="GFH51242.1"/>
    <property type="molecule type" value="Genomic_DNA"/>
</dbReference>
<feature type="compositionally biased region" description="Basic residues" evidence="2">
    <location>
        <begin position="1"/>
        <end position="15"/>
    </location>
</feature>
<name>A0AAD3H5D3_9STRA</name>
<gene>
    <name evidence="3" type="ORF">CTEN210_07718</name>
</gene>
<feature type="region of interest" description="Disordered" evidence="2">
    <location>
        <begin position="720"/>
        <end position="781"/>
    </location>
</feature>
<feature type="compositionally biased region" description="Polar residues" evidence="2">
    <location>
        <begin position="539"/>
        <end position="553"/>
    </location>
</feature>
<reference evidence="3 4" key="1">
    <citation type="journal article" date="2021" name="Sci. Rep.">
        <title>The genome of the diatom Chaetoceros tenuissimus carries an ancient integrated fragment of an extant virus.</title>
        <authorList>
            <person name="Hongo Y."/>
            <person name="Kimura K."/>
            <person name="Takaki Y."/>
            <person name="Yoshida Y."/>
            <person name="Baba S."/>
            <person name="Kobayashi G."/>
            <person name="Nagasaki K."/>
            <person name="Hano T."/>
            <person name="Tomaru Y."/>
        </authorList>
    </citation>
    <scope>NUCLEOTIDE SEQUENCE [LARGE SCALE GENOMIC DNA]</scope>
    <source>
        <strain evidence="3 4">NIES-3715</strain>
    </source>
</reference>
<proteinExistence type="predicted"/>
<dbReference type="Proteomes" id="UP001054902">
    <property type="component" value="Unassembled WGS sequence"/>
</dbReference>
<feature type="compositionally biased region" description="Basic and acidic residues" evidence="2">
    <location>
        <begin position="159"/>
        <end position="172"/>
    </location>
</feature>
<feature type="compositionally biased region" description="Polar residues" evidence="2">
    <location>
        <begin position="81"/>
        <end position="90"/>
    </location>
</feature>
<dbReference type="AlphaFoldDB" id="A0AAD3H5D3"/>
<feature type="region of interest" description="Disordered" evidence="2">
    <location>
        <begin position="460"/>
        <end position="553"/>
    </location>
</feature>